<dbReference type="InterPro" id="IPR024516">
    <property type="entry name" value="Mce_C"/>
</dbReference>
<dbReference type="InterPro" id="IPR005693">
    <property type="entry name" value="Mce"/>
</dbReference>
<evidence type="ECO:0000256" key="1">
    <source>
        <dbReference type="SAM" id="MobiDB-lite"/>
    </source>
</evidence>
<feature type="domain" description="Mammalian cell entry C-terminal" evidence="4">
    <location>
        <begin position="122"/>
        <end position="341"/>
    </location>
</feature>
<feature type="region of interest" description="Disordered" evidence="1">
    <location>
        <begin position="395"/>
        <end position="477"/>
    </location>
</feature>
<dbReference type="AlphaFoldDB" id="A0A7D6HSJ3"/>
<dbReference type="Pfam" id="PF02470">
    <property type="entry name" value="MlaD"/>
    <property type="match status" value="1"/>
</dbReference>
<keyword evidence="6" id="KW-1185">Reference proteome</keyword>
<feature type="transmembrane region" description="Helical" evidence="2">
    <location>
        <begin position="12"/>
        <end position="32"/>
    </location>
</feature>
<proteinExistence type="predicted"/>
<dbReference type="NCBIfam" id="TIGR00996">
    <property type="entry name" value="Mtu_fam_mce"/>
    <property type="match status" value="1"/>
</dbReference>
<dbReference type="InterPro" id="IPR003399">
    <property type="entry name" value="Mce/MlaD"/>
</dbReference>
<dbReference type="KEGG" id="mgor:H0P51_21875"/>
<evidence type="ECO:0000259" key="4">
    <source>
        <dbReference type="Pfam" id="PF11887"/>
    </source>
</evidence>
<dbReference type="PANTHER" id="PTHR33371">
    <property type="entry name" value="INTERMEMBRANE PHOSPHOLIPID TRANSPORT SYSTEM BINDING PROTEIN MLAD-RELATED"/>
    <property type="match status" value="1"/>
</dbReference>
<dbReference type="GO" id="GO:0005576">
    <property type="term" value="C:extracellular region"/>
    <property type="evidence" value="ECO:0007669"/>
    <property type="project" value="TreeGrafter"/>
</dbReference>
<gene>
    <name evidence="5" type="ORF">H0P51_21875</name>
</gene>
<keyword evidence="2" id="KW-0472">Membrane</keyword>
<feature type="compositionally biased region" description="Low complexity" evidence="1">
    <location>
        <begin position="418"/>
        <end position="428"/>
    </location>
</feature>
<feature type="domain" description="Mce/MlaD" evidence="3">
    <location>
        <begin position="39"/>
        <end position="116"/>
    </location>
</feature>
<feature type="compositionally biased region" description="Pro residues" evidence="1">
    <location>
        <begin position="435"/>
        <end position="477"/>
    </location>
</feature>
<dbReference type="RefSeq" id="WP_180914951.1">
    <property type="nucleotide sequence ID" value="NZ_CP059165.1"/>
</dbReference>
<keyword evidence="2" id="KW-0812">Transmembrane</keyword>
<accession>A0A7D6HSJ3</accession>
<keyword evidence="2" id="KW-1133">Transmembrane helix</keyword>
<name>A0A7D6HSJ3_9MYCO</name>
<reference evidence="5 6" key="2">
    <citation type="submission" date="2020-07" db="EMBL/GenBank/DDBJ databases">
        <authorList>
            <person name="Yu X."/>
        </authorList>
    </citation>
    <scope>NUCLEOTIDE SEQUENCE [LARGE SCALE GENOMIC DNA]</scope>
    <source>
        <strain evidence="6">24</strain>
    </source>
</reference>
<evidence type="ECO:0000313" key="5">
    <source>
        <dbReference type="EMBL" id="QLL06372.1"/>
    </source>
</evidence>
<evidence type="ECO:0000259" key="3">
    <source>
        <dbReference type="Pfam" id="PF02470"/>
    </source>
</evidence>
<reference evidence="6" key="1">
    <citation type="submission" date="2020-07" db="EMBL/GenBank/DDBJ databases">
        <title>Description of Mycobacterium gordonae subsp. intergordonae subsp.nov. and Mycobacterium gordonae subsp. gordonae subsp. nov.</title>
        <authorList>
            <person name="Yu X."/>
        </authorList>
    </citation>
    <scope>NUCLEOTIDE SEQUENCE [LARGE SCALE GENOMIC DNA]</scope>
    <source>
        <strain evidence="6">24</strain>
    </source>
</reference>
<reference evidence="6" key="3">
    <citation type="submission" date="2023-07" db="EMBL/GenBank/DDBJ databases">
        <title>Description of Mycobacterium gordonae subsp. intergordonae subsp.nov. and Mycobacterium gordonae subsp. gordonae subsp. nov.</title>
        <authorList>
            <person name="Huang H."/>
        </authorList>
    </citation>
    <scope>NUCLEOTIDE SEQUENCE [LARGE SCALE GENOMIC DNA]</scope>
    <source>
        <strain evidence="6">24</strain>
    </source>
</reference>
<dbReference type="EMBL" id="CP059165">
    <property type="protein sequence ID" value="QLL06372.1"/>
    <property type="molecule type" value="Genomic_DNA"/>
</dbReference>
<dbReference type="InterPro" id="IPR052336">
    <property type="entry name" value="MlaD_Phospholipid_Transporter"/>
</dbReference>
<evidence type="ECO:0000313" key="6">
    <source>
        <dbReference type="Proteomes" id="UP000510682"/>
    </source>
</evidence>
<dbReference type="PANTHER" id="PTHR33371:SF19">
    <property type="entry name" value="MCE-FAMILY PROTEIN MCE4A"/>
    <property type="match status" value="1"/>
</dbReference>
<sequence length="477" mass="49631">MPQPKRHFPKGAWTLVLLLVIVGVLVLTNELFTQSFRSTVTVTLTSSRTGLVLEPGGKVKMRGVQVGRVARVTGGGEAAQLTLLIDTDEVPFIPANVEARIRATTAFGAKYVDLIYPEHPVRQRLTAGQVLTSQNVTTEVNTVFQNLTAVLRQVDPAKLNSVLSALADGLRGQGPAIGRATTAANHILLELNSRSETIKADWRAFAGVTDTYGAAVGHMMAILDAASATSQTITANARSLDALLVNVIGLANSGIGLLAPNANTLVNAVTTAQPTIDLLLKYNPEYTCMLVGAKWMLDHGGYDFAGGSNGSSVLVDAGILFGDDPYRYPDNLPIVAAKGGPGGAPGCGSLPIADNNWPVRQLVTNTGFGTGLDWRPNPGIGHPFYADYLPVTRGTPQAPTVQGQLPGPAIGPAPNPGAPAYGAPLYNPDGTPLYPGLPPGVPSDTPPPDPAAVPPGAEPFQPPVPAQVRPTPGPPPP</sequence>
<organism evidence="5 6">
    <name type="scientific">Mycobacterium vicinigordonae</name>
    <dbReference type="NCBI Taxonomy" id="1719132"/>
    <lineage>
        <taxon>Bacteria</taxon>
        <taxon>Bacillati</taxon>
        <taxon>Actinomycetota</taxon>
        <taxon>Actinomycetes</taxon>
        <taxon>Mycobacteriales</taxon>
        <taxon>Mycobacteriaceae</taxon>
        <taxon>Mycobacterium</taxon>
    </lineage>
</organism>
<dbReference type="Pfam" id="PF11887">
    <property type="entry name" value="Mce4_CUP1"/>
    <property type="match status" value="1"/>
</dbReference>
<protein>
    <submittedName>
        <fullName evidence="5">MCE family protein</fullName>
    </submittedName>
</protein>
<dbReference type="Proteomes" id="UP000510682">
    <property type="component" value="Chromosome"/>
</dbReference>
<evidence type="ECO:0000256" key="2">
    <source>
        <dbReference type="SAM" id="Phobius"/>
    </source>
</evidence>
<dbReference type="GO" id="GO:0051701">
    <property type="term" value="P:biological process involved in interaction with host"/>
    <property type="evidence" value="ECO:0007669"/>
    <property type="project" value="TreeGrafter"/>
</dbReference>